<comment type="caution">
    <text evidence="2">The sequence shown here is derived from an EMBL/GenBank/DDBJ whole genome shotgun (WGS) entry which is preliminary data.</text>
</comment>
<dbReference type="AlphaFoldDB" id="A0A0F2MBR3"/>
<reference evidence="2 3" key="1">
    <citation type="journal article" date="2014" name="BMC Genomics">
        <title>Comparative genomics of the major fungal agents of human and animal Sporotrichosis: Sporothrix schenckii and Sporothrix brasiliensis.</title>
        <authorList>
            <person name="Teixeira M.M."/>
            <person name="de Almeida L.G."/>
            <person name="Kubitschek-Barreira P."/>
            <person name="Alves F.L."/>
            <person name="Kioshima E.S."/>
            <person name="Abadio A.K."/>
            <person name="Fernandes L."/>
            <person name="Derengowski L.S."/>
            <person name="Ferreira K.S."/>
            <person name="Souza R.C."/>
            <person name="Ruiz J.C."/>
            <person name="de Andrade N.C."/>
            <person name="Paes H.C."/>
            <person name="Nicola A.M."/>
            <person name="Albuquerque P."/>
            <person name="Gerber A.L."/>
            <person name="Martins V.P."/>
            <person name="Peconick L.D."/>
            <person name="Neto A.V."/>
            <person name="Chaucanez C.B."/>
            <person name="Silva P.A."/>
            <person name="Cunha O.L."/>
            <person name="de Oliveira F.F."/>
            <person name="dos Santos T.C."/>
            <person name="Barros A.L."/>
            <person name="Soares M.A."/>
            <person name="de Oliveira L.M."/>
            <person name="Marini M.M."/>
            <person name="Villalobos-Duno H."/>
            <person name="Cunha M.M."/>
            <person name="de Hoog S."/>
            <person name="da Silveira J.F."/>
            <person name="Henrissat B."/>
            <person name="Nino-Vega G.A."/>
            <person name="Cisalpino P.S."/>
            <person name="Mora-Montes H.M."/>
            <person name="Almeida S.R."/>
            <person name="Stajich J.E."/>
            <person name="Lopes-Bezerra L.M."/>
            <person name="Vasconcelos A.T."/>
            <person name="Felipe M.S."/>
        </authorList>
    </citation>
    <scope>NUCLEOTIDE SEQUENCE [LARGE SCALE GENOMIC DNA]</scope>
    <source>
        <strain evidence="2 3">1099-18</strain>
    </source>
</reference>
<evidence type="ECO:0000313" key="2">
    <source>
        <dbReference type="EMBL" id="KJR87143.1"/>
    </source>
</evidence>
<evidence type="ECO:0000256" key="1">
    <source>
        <dbReference type="SAM" id="Phobius"/>
    </source>
</evidence>
<keyword evidence="1" id="KW-1133">Transmembrane helix</keyword>
<dbReference type="KEGG" id="ssck:SPSK_02099"/>
<sequence length="80" mass="8900">MALLYVETAVARLTFLDGTTQAPVAHLPFCLVALFVVFDVRQMPVITRQRPVLVHYDMPLKAGAGSMVLFPHSRDDESTK</sequence>
<name>A0A0F2MBR3_SPOSC</name>
<dbReference type="RefSeq" id="XP_016589819.1">
    <property type="nucleotide sequence ID" value="XM_016728992.1"/>
</dbReference>
<dbReference type="Proteomes" id="UP000033710">
    <property type="component" value="Unassembled WGS sequence"/>
</dbReference>
<keyword evidence="1" id="KW-0812">Transmembrane</keyword>
<feature type="transmembrane region" description="Helical" evidence="1">
    <location>
        <begin position="20"/>
        <end position="40"/>
    </location>
</feature>
<accession>A0A0F2MBR3</accession>
<keyword evidence="1" id="KW-0472">Membrane</keyword>
<organism evidence="2 3">
    <name type="scientific">Sporothrix schenckii 1099-18</name>
    <dbReference type="NCBI Taxonomy" id="1397361"/>
    <lineage>
        <taxon>Eukaryota</taxon>
        <taxon>Fungi</taxon>
        <taxon>Dikarya</taxon>
        <taxon>Ascomycota</taxon>
        <taxon>Pezizomycotina</taxon>
        <taxon>Sordariomycetes</taxon>
        <taxon>Sordariomycetidae</taxon>
        <taxon>Ophiostomatales</taxon>
        <taxon>Ophiostomataceae</taxon>
        <taxon>Sporothrix</taxon>
    </lineage>
</organism>
<dbReference type="EMBL" id="AXCR01000005">
    <property type="protein sequence ID" value="KJR87143.1"/>
    <property type="molecule type" value="Genomic_DNA"/>
</dbReference>
<protein>
    <submittedName>
        <fullName evidence="2">Uncharacterized protein</fullName>
    </submittedName>
</protein>
<gene>
    <name evidence="2" type="ORF">SPSK_02099</name>
</gene>
<evidence type="ECO:0000313" key="3">
    <source>
        <dbReference type="Proteomes" id="UP000033710"/>
    </source>
</evidence>
<dbReference type="GeneID" id="27664269"/>
<reference evidence="2 3" key="2">
    <citation type="journal article" date="2015" name="Eukaryot. Cell">
        <title>Asexual propagation of a virulent clone complex in a human and feline outbreak of sporotrichosis.</title>
        <authorList>
            <person name="Teixeira Mde M."/>
            <person name="Rodrigues A.M."/>
            <person name="Tsui C.K."/>
            <person name="de Almeida L.G."/>
            <person name="Van Diepeningen A.D."/>
            <person name="van den Ende B.G."/>
            <person name="Fernandes G.F."/>
            <person name="Kano R."/>
            <person name="Hamelin R.C."/>
            <person name="Lopes-Bezerra L.M."/>
            <person name="Vasconcelos A.T."/>
            <person name="de Hoog S."/>
            <person name="de Camargo Z.P."/>
            <person name="Felipe M.S."/>
        </authorList>
    </citation>
    <scope>NUCLEOTIDE SEQUENCE [LARGE SCALE GENOMIC DNA]</scope>
    <source>
        <strain evidence="2 3">1099-18</strain>
    </source>
</reference>
<dbReference type="VEuPathDB" id="FungiDB:SPSK_02099"/>
<proteinExistence type="predicted"/>